<dbReference type="GO" id="GO:0045333">
    <property type="term" value="P:cellular respiration"/>
    <property type="evidence" value="ECO:0007669"/>
    <property type="project" value="InterPro"/>
</dbReference>
<gene>
    <name evidence="5" type="ORF">BIW11_13440</name>
</gene>
<dbReference type="PANTHER" id="PTHR12901">
    <property type="entry name" value="SPERM PROTEIN HOMOLOG"/>
    <property type="match status" value="1"/>
</dbReference>
<evidence type="ECO:0000313" key="5">
    <source>
        <dbReference type="EMBL" id="OQR67579.1"/>
    </source>
</evidence>
<feature type="domain" description="Coenzyme Q-binding protein COQ10 START" evidence="4">
    <location>
        <begin position="49"/>
        <end position="174"/>
    </location>
</feature>
<dbReference type="STRING" id="418985.A0A1V9X1W9"/>
<comment type="subunit">
    <text evidence="2">Interacts with coenzyme Q.</text>
</comment>
<dbReference type="Proteomes" id="UP000192247">
    <property type="component" value="Unassembled WGS sequence"/>
</dbReference>
<dbReference type="FunCoup" id="A0A1V9X1W9">
    <property type="interactions" value="388"/>
</dbReference>
<sequence length="199" mass="23066">MAASLARNRTLHFFKNFTNCKALRGRERCLFSLLNSSDDRLSHRERRLVGFSQQQMYQVVSDTDRYPEFLPWCHRSQAIARRGLVENVQLTVGFAPFKETYISEVTRHEPHRIYAYSAEGTFFRDLESRWSFVAQDKHSCILDFEVKLTVKSSLQAPLATIFLTTTASHMSRAFIDRAKELYGKPSCDEQKLSDAEVRS</sequence>
<name>A0A1V9X1W9_9ACAR</name>
<comment type="caution">
    <text evidence="5">The sequence shown here is derived from an EMBL/GenBank/DDBJ whole genome shotgun (WGS) entry which is preliminary data.</text>
</comment>
<evidence type="ECO:0000256" key="2">
    <source>
        <dbReference type="ARBA" id="ARBA00011814"/>
    </source>
</evidence>
<dbReference type="AlphaFoldDB" id="A0A1V9X1W9"/>
<dbReference type="OrthoDB" id="292693at2759"/>
<dbReference type="Gene3D" id="3.30.530.20">
    <property type="match status" value="1"/>
</dbReference>
<protein>
    <submittedName>
        <fullName evidence="5">Coenzyme Q-binding protein COQ10-like protein</fullName>
    </submittedName>
</protein>
<accession>A0A1V9X1W9</accession>
<organism evidence="5 6">
    <name type="scientific">Tropilaelaps mercedesae</name>
    <dbReference type="NCBI Taxonomy" id="418985"/>
    <lineage>
        <taxon>Eukaryota</taxon>
        <taxon>Metazoa</taxon>
        <taxon>Ecdysozoa</taxon>
        <taxon>Arthropoda</taxon>
        <taxon>Chelicerata</taxon>
        <taxon>Arachnida</taxon>
        <taxon>Acari</taxon>
        <taxon>Parasitiformes</taxon>
        <taxon>Mesostigmata</taxon>
        <taxon>Gamasina</taxon>
        <taxon>Dermanyssoidea</taxon>
        <taxon>Laelapidae</taxon>
        <taxon>Tropilaelaps</taxon>
    </lineage>
</organism>
<keyword evidence="6" id="KW-1185">Reference proteome</keyword>
<dbReference type="Pfam" id="PF03364">
    <property type="entry name" value="Polyketide_cyc"/>
    <property type="match status" value="1"/>
</dbReference>
<dbReference type="EMBL" id="MNPL01028318">
    <property type="protein sequence ID" value="OQR67579.1"/>
    <property type="molecule type" value="Genomic_DNA"/>
</dbReference>
<dbReference type="InterPro" id="IPR005031">
    <property type="entry name" value="COQ10_START"/>
</dbReference>
<dbReference type="GO" id="GO:0048039">
    <property type="term" value="F:ubiquinone binding"/>
    <property type="evidence" value="ECO:0007669"/>
    <property type="project" value="InterPro"/>
</dbReference>
<evidence type="ECO:0000256" key="1">
    <source>
        <dbReference type="ARBA" id="ARBA00006885"/>
    </source>
</evidence>
<proteinExistence type="inferred from homology"/>
<dbReference type="InterPro" id="IPR044996">
    <property type="entry name" value="COQ10-like"/>
</dbReference>
<evidence type="ECO:0000256" key="3">
    <source>
        <dbReference type="ARBA" id="ARBA00024947"/>
    </source>
</evidence>
<evidence type="ECO:0000259" key="4">
    <source>
        <dbReference type="Pfam" id="PF03364"/>
    </source>
</evidence>
<dbReference type="PANTHER" id="PTHR12901:SF10">
    <property type="entry name" value="COENZYME Q-BINDING PROTEIN COQ10, MITOCHONDRIAL"/>
    <property type="match status" value="1"/>
</dbReference>
<reference evidence="5 6" key="1">
    <citation type="journal article" date="2017" name="Gigascience">
        <title>Draft genome of the honey bee ectoparasitic mite, Tropilaelaps mercedesae, is shaped by the parasitic life history.</title>
        <authorList>
            <person name="Dong X."/>
            <person name="Armstrong S.D."/>
            <person name="Xia D."/>
            <person name="Makepeace B.L."/>
            <person name="Darby A.C."/>
            <person name="Kadowaki T."/>
        </authorList>
    </citation>
    <scope>NUCLEOTIDE SEQUENCE [LARGE SCALE GENOMIC DNA]</scope>
    <source>
        <strain evidence="5">Wuxi-XJTLU</strain>
    </source>
</reference>
<comment type="function">
    <text evidence="3">Required for the function of coenzyme Q in the respiratory chain. May serve as a chaperone or may be involved in the transport of Q6 from its site of synthesis to the catalytic sites of the respiratory complexes.</text>
</comment>
<comment type="similarity">
    <text evidence="1">Belongs to the COQ10 family.</text>
</comment>
<evidence type="ECO:0000313" key="6">
    <source>
        <dbReference type="Proteomes" id="UP000192247"/>
    </source>
</evidence>
<dbReference type="SUPFAM" id="SSF55961">
    <property type="entry name" value="Bet v1-like"/>
    <property type="match status" value="1"/>
</dbReference>
<dbReference type="InterPro" id="IPR023393">
    <property type="entry name" value="START-like_dom_sf"/>
</dbReference>
<dbReference type="InParanoid" id="A0A1V9X1W9"/>
<dbReference type="CDD" id="cd07813">
    <property type="entry name" value="COQ10p_like"/>
    <property type="match status" value="1"/>
</dbReference>
<dbReference type="GO" id="GO:0005739">
    <property type="term" value="C:mitochondrion"/>
    <property type="evidence" value="ECO:0007669"/>
    <property type="project" value="TreeGrafter"/>
</dbReference>